<dbReference type="EMBL" id="CADCTR010001563">
    <property type="protein sequence ID" value="CAA9301407.1"/>
    <property type="molecule type" value="Genomic_DNA"/>
</dbReference>
<evidence type="ECO:0000313" key="1">
    <source>
        <dbReference type="EMBL" id="CAA9301407.1"/>
    </source>
</evidence>
<reference evidence="1" key="1">
    <citation type="submission" date="2020-02" db="EMBL/GenBank/DDBJ databases">
        <authorList>
            <person name="Meier V. D."/>
        </authorList>
    </citation>
    <scope>NUCLEOTIDE SEQUENCE</scope>
    <source>
        <strain evidence="1">AVDCRST_MAG93</strain>
    </source>
</reference>
<proteinExistence type="predicted"/>
<sequence length="42" mass="4337">MIGTQTKRREAKGKTLALGLLMAAFLAASLLLTATPAYAATT</sequence>
<gene>
    <name evidence="1" type="ORF">AVDCRST_MAG93-4625</name>
</gene>
<accession>A0A6J4KDP4</accession>
<organism evidence="1">
    <name type="scientific">uncultured Chloroflexia bacterium</name>
    <dbReference type="NCBI Taxonomy" id="1672391"/>
    <lineage>
        <taxon>Bacteria</taxon>
        <taxon>Bacillati</taxon>
        <taxon>Chloroflexota</taxon>
        <taxon>Chloroflexia</taxon>
        <taxon>environmental samples</taxon>
    </lineage>
</organism>
<feature type="non-terminal residue" evidence="1">
    <location>
        <position position="42"/>
    </location>
</feature>
<protein>
    <submittedName>
        <fullName evidence="1">Uncharacterized protein</fullName>
    </submittedName>
</protein>
<name>A0A6J4KDP4_9CHLR</name>
<dbReference type="AlphaFoldDB" id="A0A6J4KDP4"/>